<dbReference type="Pfam" id="PF03840">
    <property type="entry name" value="SecG"/>
    <property type="match status" value="1"/>
</dbReference>
<evidence type="ECO:0000256" key="8">
    <source>
        <dbReference type="ARBA" id="ARBA00023136"/>
    </source>
</evidence>
<keyword evidence="7 9" id="KW-0811">Translocation</keyword>
<keyword evidence="8 9" id="KW-0472">Membrane</keyword>
<evidence type="ECO:0000256" key="5">
    <source>
        <dbReference type="ARBA" id="ARBA00022927"/>
    </source>
</evidence>
<keyword evidence="5 9" id="KW-0653">Protein transport</keyword>
<accession>A0A9D2D7K4</accession>
<dbReference type="NCBIfam" id="TIGR00810">
    <property type="entry name" value="secG"/>
    <property type="match status" value="1"/>
</dbReference>
<evidence type="ECO:0000256" key="1">
    <source>
        <dbReference type="ARBA" id="ARBA00004141"/>
    </source>
</evidence>
<organism evidence="10 11">
    <name type="scientific">Candidatus Borkfalkia avicola</name>
    <dbReference type="NCBI Taxonomy" id="2838503"/>
    <lineage>
        <taxon>Bacteria</taxon>
        <taxon>Bacillati</taxon>
        <taxon>Bacillota</taxon>
        <taxon>Clostridia</taxon>
        <taxon>Christensenellales</taxon>
        <taxon>Christensenellaceae</taxon>
        <taxon>Candidatus Borkfalkia</taxon>
    </lineage>
</organism>
<feature type="transmembrane region" description="Helical" evidence="9">
    <location>
        <begin position="74"/>
        <end position="100"/>
    </location>
</feature>
<evidence type="ECO:0000256" key="4">
    <source>
        <dbReference type="ARBA" id="ARBA00022692"/>
    </source>
</evidence>
<dbReference type="GO" id="GO:0015450">
    <property type="term" value="F:protein-transporting ATPase activity"/>
    <property type="evidence" value="ECO:0007669"/>
    <property type="project" value="UniProtKB-UniRule"/>
</dbReference>
<dbReference type="GO" id="GO:0005886">
    <property type="term" value="C:plasma membrane"/>
    <property type="evidence" value="ECO:0007669"/>
    <property type="project" value="UniProtKB-SubCell"/>
</dbReference>
<dbReference type="GO" id="GO:0009306">
    <property type="term" value="P:protein secretion"/>
    <property type="evidence" value="ECO:0007669"/>
    <property type="project" value="UniProtKB-UniRule"/>
</dbReference>
<evidence type="ECO:0000256" key="3">
    <source>
        <dbReference type="ARBA" id="ARBA00022448"/>
    </source>
</evidence>
<protein>
    <recommendedName>
        <fullName evidence="9">Protein-export membrane protein SecG</fullName>
    </recommendedName>
</protein>
<reference evidence="10" key="2">
    <citation type="submission" date="2021-04" db="EMBL/GenBank/DDBJ databases">
        <authorList>
            <person name="Gilroy R."/>
        </authorList>
    </citation>
    <scope>NUCLEOTIDE SEQUENCE</scope>
    <source>
        <strain evidence="10">CHK192-19661</strain>
    </source>
</reference>
<evidence type="ECO:0000256" key="7">
    <source>
        <dbReference type="ARBA" id="ARBA00023010"/>
    </source>
</evidence>
<keyword evidence="3 9" id="KW-0813">Transport</keyword>
<dbReference type="Proteomes" id="UP000824025">
    <property type="component" value="Unassembled WGS sequence"/>
</dbReference>
<dbReference type="EMBL" id="DXCF01000030">
    <property type="protein sequence ID" value="HIZ09974.1"/>
    <property type="molecule type" value="Genomic_DNA"/>
</dbReference>
<keyword evidence="9" id="KW-1003">Cell membrane</keyword>
<dbReference type="AlphaFoldDB" id="A0A9D2D7K4"/>
<gene>
    <name evidence="10" type="primary">secG</name>
    <name evidence="10" type="ORF">H9726_05755</name>
</gene>
<reference evidence="10" key="1">
    <citation type="journal article" date="2021" name="PeerJ">
        <title>Extensive microbial diversity within the chicken gut microbiome revealed by metagenomics and culture.</title>
        <authorList>
            <person name="Gilroy R."/>
            <person name="Ravi A."/>
            <person name="Getino M."/>
            <person name="Pursley I."/>
            <person name="Horton D.L."/>
            <person name="Alikhan N.F."/>
            <person name="Baker D."/>
            <person name="Gharbi K."/>
            <person name="Hall N."/>
            <person name="Watson M."/>
            <person name="Adriaenssens E.M."/>
            <person name="Foster-Nyarko E."/>
            <person name="Jarju S."/>
            <person name="Secka A."/>
            <person name="Antonio M."/>
            <person name="Oren A."/>
            <person name="Chaudhuri R.R."/>
            <person name="La Ragione R."/>
            <person name="Hildebrand F."/>
            <person name="Pallen M.J."/>
        </authorList>
    </citation>
    <scope>NUCLEOTIDE SEQUENCE</scope>
    <source>
        <strain evidence="10">CHK192-19661</strain>
    </source>
</reference>
<evidence type="ECO:0000256" key="2">
    <source>
        <dbReference type="ARBA" id="ARBA00008445"/>
    </source>
</evidence>
<evidence type="ECO:0000256" key="6">
    <source>
        <dbReference type="ARBA" id="ARBA00022989"/>
    </source>
</evidence>
<comment type="subcellular location">
    <subcellularLocation>
        <location evidence="9">Cell membrane</location>
        <topology evidence="9">Multi-pass membrane protein</topology>
    </subcellularLocation>
    <subcellularLocation>
        <location evidence="1">Membrane</location>
        <topology evidence="1">Multi-pass membrane protein</topology>
    </subcellularLocation>
</comment>
<evidence type="ECO:0000313" key="11">
    <source>
        <dbReference type="Proteomes" id="UP000824025"/>
    </source>
</evidence>
<evidence type="ECO:0000256" key="9">
    <source>
        <dbReference type="RuleBase" id="RU365087"/>
    </source>
</evidence>
<feature type="transmembrane region" description="Helical" evidence="9">
    <location>
        <begin position="15"/>
        <end position="40"/>
    </location>
</feature>
<evidence type="ECO:0000313" key="10">
    <source>
        <dbReference type="EMBL" id="HIZ09974.1"/>
    </source>
</evidence>
<dbReference type="InterPro" id="IPR004692">
    <property type="entry name" value="SecG"/>
</dbReference>
<proteinExistence type="inferred from homology"/>
<sequence>MNLLAPLPTDGVWTAYQIVSLVLLVLMAICALVAIIIVLFQPGNSTGIDALGGSSETFFGKNKGRSMESKMKKWTTISLIVLGVLAVLFFILQFGTIWGVQG</sequence>
<keyword evidence="4 9" id="KW-0812">Transmembrane</keyword>
<comment type="function">
    <text evidence="9">Involved in protein export. Participates in an early event of protein translocation.</text>
</comment>
<name>A0A9D2D7K4_9FIRM</name>
<keyword evidence="6 9" id="KW-1133">Transmembrane helix</keyword>
<comment type="similarity">
    <text evidence="2 9">Belongs to the SecG family.</text>
</comment>
<comment type="caution">
    <text evidence="10">The sequence shown here is derived from an EMBL/GenBank/DDBJ whole genome shotgun (WGS) entry which is preliminary data.</text>
</comment>